<feature type="compositionally biased region" description="Basic and acidic residues" evidence="1">
    <location>
        <begin position="18"/>
        <end position="32"/>
    </location>
</feature>
<evidence type="ECO:0000256" key="1">
    <source>
        <dbReference type="SAM" id="MobiDB-lite"/>
    </source>
</evidence>
<keyword evidence="3" id="KW-1185">Reference proteome</keyword>
<sequence length="92" mass="10123">MTGLYDTLTAALLVRPRHPGEPPAHRAAASERWRRRRQAAAAGQSPGRSRSPHERDDVGAACYSPSFVKRSHRQITSGHRRTRPGTSRGLTA</sequence>
<dbReference type="AlphaFoldDB" id="A0AAD4MEV7"/>
<dbReference type="Proteomes" id="UP001201812">
    <property type="component" value="Unassembled WGS sequence"/>
</dbReference>
<accession>A0AAD4MEV7</accession>
<protein>
    <submittedName>
        <fullName evidence="2">Uncharacterized protein</fullName>
    </submittedName>
</protein>
<evidence type="ECO:0000313" key="2">
    <source>
        <dbReference type="EMBL" id="KAI1691965.1"/>
    </source>
</evidence>
<reference evidence="2" key="1">
    <citation type="submission" date="2022-01" db="EMBL/GenBank/DDBJ databases">
        <title>Genome Sequence Resource for Two Populations of Ditylenchus destructor, the Migratory Endoparasitic Phytonematode.</title>
        <authorList>
            <person name="Zhang H."/>
            <person name="Lin R."/>
            <person name="Xie B."/>
        </authorList>
    </citation>
    <scope>NUCLEOTIDE SEQUENCE</scope>
    <source>
        <strain evidence="2">BazhouSP</strain>
    </source>
</reference>
<dbReference type="EMBL" id="JAKKPZ010000844">
    <property type="protein sequence ID" value="KAI1691965.1"/>
    <property type="molecule type" value="Genomic_DNA"/>
</dbReference>
<organism evidence="2 3">
    <name type="scientific">Ditylenchus destructor</name>
    <dbReference type="NCBI Taxonomy" id="166010"/>
    <lineage>
        <taxon>Eukaryota</taxon>
        <taxon>Metazoa</taxon>
        <taxon>Ecdysozoa</taxon>
        <taxon>Nematoda</taxon>
        <taxon>Chromadorea</taxon>
        <taxon>Rhabditida</taxon>
        <taxon>Tylenchina</taxon>
        <taxon>Tylenchomorpha</taxon>
        <taxon>Sphaerularioidea</taxon>
        <taxon>Anguinidae</taxon>
        <taxon>Anguininae</taxon>
        <taxon>Ditylenchus</taxon>
    </lineage>
</organism>
<evidence type="ECO:0000313" key="3">
    <source>
        <dbReference type="Proteomes" id="UP001201812"/>
    </source>
</evidence>
<proteinExistence type="predicted"/>
<name>A0AAD4MEV7_9BILA</name>
<comment type="caution">
    <text evidence="2">The sequence shown here is derived from an EMBL/GenBank/DDBJ whole genome shotgun (WGS) entry which is preliminary data.</text>
</comment>
<gene>
    <name evidence="2" type="ORF">DdX_21521</name>
</gene>
<feature type="compositionally biased region" description="Low complexity" evidence="1">
    <location>
        <begin position="39"/>
        <end position="49"/>
    </location>
</feature>
<feature type="compositionally biased region" description="Basic residues" evidence="1">
    <location>
        <begin position="69"/>
        <end position="83"/>
    </location>
</feature>
<feature type="region of interest" description="Disordered" evidence="1">
    <location>
        <begin position="15"/>
        <end position="92"/>
    </location>
</feature>